<dbReference type="EMBL" id="KI630454">
    <property type="protein sequence ID" value="EYU39205.1"/>
    <property type="molecule type" value="Genomic_DNA"/>
</dbReference>
<evidence type="ECO:0000256" key="1">
    <source>
        <dbReference type="SAM" id="MobiDB-lite"/>
    </source>
</evidence>
<evidence type="ECO:0000313" key="4">
    <source>
        <dbReference type="Proteomes" id="UP000030748"/>
    </source>
</evidence>
<name>A0A022RJX8_ERYGU</name>
<protein>
    <recommendedName>
        <fullName evidence="2">RIN4 pathogenic type III effector avirulence factor Avr cleavage site domain-containing protein</fullName>
    </recommendedName>
</protein>
<feature type="domain" description="RIN4 pathogenic type III effector avirulence factor Avr cleavage site" evidence="2">
    <location>
        <begin position="152"/>
        <end position="183"/>
    </location>
</feature>
<dbReference type="InterPro" id="IPR040387">
    <property type="entry name" value="RIN4/NOI4"/>
</dbReference>
<feature type="domain" description="RIN4 pathogenic type III effector avirulence factor Avr cleavage site" evidence="2">
    <location>
        <begin position="1"/>
        <end position="29"/>
    </location>
</feature>
<feature type="region of interest" description="Disordered" evidence="1">
    <location>
        <begin position="180"/>
        <end position="210"/>
    </location>
</feature>
<gene>
    <name evidence="3" type="ORF">MIMGU_mgv1a0124121mg</name>
</gene>
<dbReference type="eggNOG" id="ENOG502QQ5R">
    <property type="taxonomic scope" value="Eukaryota"/>
</dbReference>
<organism evidence="3 4">
    <name type="scientific">Erythranthe guttata</name>
    <name type="common">Yellow monkey flower</name>
    <name type="synonym">Mimulus guttatus</name>
    <dbReference type="NCBI Taxonomy" id="4155"/>
    <lineage>
        <taxon>Eukaryota</taxon>
        <taxon>Viridiplantae</taxon>
        <taxon>Streptophyta</taxon>
        <taxon>Embryophyta</taxon>
        <taxon>Tracheophyta</taxon>
        <taxon>Spermatophyta</taxon>
        <taxon>Magnoliopsida</taxon>
        <taxon>eudicotyledons</taxon>
        <taxon>Gunneridae</taxon>
        <taxon>Pentapetalae</taxon>
        <taxon>asterids</taxon>
        <taxon>lamiids</taxon>
        <taxon>Lamiales</taxon>
        <taxon>Phrymaceae</taxon>
        <taxon>Erythranthe</taxon>
    </lineage>
</organism>
<feature type="compositionally biased region" description="Basic and acidic residues" evidence="1">
    <location>
        <begin position="57"/>
        <end position="70"/>
    </location>
</feature>
<accession>A0A022RJX8</accession>
<feature type="compositionally biased region" description="Polar residues" evidence="1">
    <location>
        <begin position="186"/>
        <end position="208"/>
    </location>
</feature>
<evidence type="ECO:0000313" key="3">
    <source>
        <dbReference type="EMBL" id="EYU39205.1"/>
    </source>
</evidence>
<feature type="compositionally biased region" description="Polar residues" evidence="1">
    <location>
        <begin position="71"/>
        <end position="80"/>
    </location>
</feature>
<dbReference type="Pfam" id="PF05627">
    <property type="entry name" value="AvrRpt-cleavage"/>
    <property type="match status" value="2"/>
</dbReference>
<proteinExistence type="predicted"/>
<dbReference type="Proteomes" id="UP000030748">
    <property type="component" value="Unassembled WGS sequence"/>
</dbReference>
<dbReference type="PANTHER" id="PTHR33159:SF6">
    <property type="entry name" value="RPM1-INTERACTING PROTEIN 4"/>
    <property type="match status" value="1"/>
</dbReference>
<feature type="non-terminal residue" evidence="3">
    <location>
        <position position="1"/>
    </location>
</feature>
<reference evidence="3 4" key="1">
    <citation type="journal article" date="2013" name="Proc. Natl. Acad. Sci. U.S.A.">
        <title>Fine-scale variation in meiotic recombination in Mimulus inferred from population shotgun sequencing.</title>
        <authorList>
            <person name="Hellsten U."/>
            <person name="Wright K.M."/>
            <person name="Jenkins J."/>
            <person name="Shu S."/>
            <person name="Yuan Y."/>
            <person name="Wessler S.R."/>
            <person name="Schmutz J."/>
            <person name="Willis J.H."/>
            <person name="Rokhsar D.S."/>
        </authorList>
    </citation>
    <scope>NUCLEOTIDE SEQUENCE [LARGE SCALE GENOMIC DNA]</scope>
    <source>
        <strain evidence="4">cv. DUN x IM62</strain>
    </source>
</reference>
<sequence length="226" mass="25319">HRSNVPKFGDWNQGDVPFTVCFENARKNRGGKMINPNDPQENPDMFPTMDPPPKPRARPEDPIGRGRENGNFRQSSNYENTGPRPVNESNHGAARGGQRPARSTRPSVGSDLGFDNSPLHPAKAAPAAGRGGRTPDRSRHKPTRFDESPERGGAAIPAYDWNDNNLESAQNYTDIFEKVRDDKNGGTRNSSTTPNRAVNGGQRAQQWDVSKKPTPFWHRYVFFWRK</sequence>
<evidence type="ECO:0000259" key="2">
    <source>
        <dbReference type="Pfam" id="PF05627"/>
    </source>
</evidence>
<dbReference type="STRING" id="4155.A0A022RJX8"/>
<feature type="compositionally biased region" description="Basic and acidic residues" evidence="1">
    <location>
        <begin position="133"/>
        <end position="150"/>
    </location>
</feature>
<feature type="region of interest" description="Disordered" evidence="1">
    <location>
        <begin position="27"/>
        <end position="162"/>
    </location>
</feature>
<dbReference type="InterPro" id="IPR008700">
    <property type="entry name" value="TypeIII_avirulence_cleave"/>
</dbReference>
<dbReference type="AlphaFoldDB" id="A0A022RJX8"/>
<keyword evidence="4" id="KW-1185">Reference proteome</keyword>
<dbReference type="PANTHER" id="PTHR33159">
    <property type="entry name" value="RPM1-INTERACTING PROTEIN 4 (RIN4) FAMILY PROTEIN"/>
    <property type="match status" value="1"/>
</dbReference>
<dbReference type="GO" id="GO:0005886">
    <property type="term" value="C:plasma membrane"/>
    <property type="evidence" value="ECO:0000318"/>
    <property type="project" value="GO_Central"/>
</dbReference>